<protein>
    <submittedName>
        <fullName evidence="2">Uncharacterized protein</fullName>
    </submittedName>
</protein>
<dbReference type="EMBL" id="GBEZ01027785">
    <property type="protein sequence ID" value="JAC59567.1"/>
    <property type="molecule type" value="Transcribed_RNA"/>
</dbReference>
<feature type="compositionally biased region" description="Basic residues" evidence="1">
    <location>
        <begin position="300"/>
        <end position="310"/>
    </location>
</feature>
<dbReference type="EMBL" id="GBEZ01008525">
    <property type="protein sequence ID" value="JAC77020.1"/>
    <property type="molecule type" value="Transcribed_RNA"/>
</dbReference>
<feature type="non-terminal residue" evidence="2">
    <location>
        <position position="1"/>
    </location>
</feature>
<reference evidence="2" key="1">
    <citation type="submission" date="2014-05" db="EMBL/GenBank/DDBJ databases">
        <title>The transcriptome of the halophilic microalga Tetraselmis sp. GSL018 isolated from the Great Salt Lake, Utah.</title>
        <authorList>
            <person name="Jinkerson R.E."/>
            <person name="D'Adamo S."/>
            <person name="Posewitz M.C."/>
        </authorList>
    </citation>
    <scope>NUCLEOTIDE SEQUENCE</scope>
    <source>
        <strain evidence="2">GSL018</strain>
    </source>
</reference>
<evidence type="ECO:0000313" key="3">
    <source>
        <dbReference type="EMBL" id="JAC77020.1"/>
    </source>
</evidence>
<accession>A0A061QGK0</accession>
<gene>
    <name evidence="3" type="ORF">TSPGSL018_18681</name>
    <name evidence="2" type="ORF">TSPGSL018_31110</name>
</gene>
<evidence type="ECO:0000256" key="1">
    <source>
        <dbReference type="SAM" id="MobiDB-lite"/>
    </source>
</evidence>
<dbReference type="AlphaFoldDB" id="A0A061QGK0"/>
<name>A0A061QGK0_9CHLO</name>
<organism evidence="2">
    <name type="scientific">Tetraselmis sp. GSL018</name>
    <dbReference type="NCBI Taxonomy" id="582737"/>
    <lineage>
        <taxon>Eukaryota</taxon>
        <taxon>Viridiplantae</taxon>
        <taxon>Chlorophyta</taxon>
        <taxon>core chlorophytes</taxon>
        <taxon>Chlorodendrophyceae</taxon>
        <taxon>Chlorodendrales</taxon>
        <taxon>Chlorodendraceae</taxon>
        <taxon>Tetraselmis</taxon>
    </lineage>
</organism>
<sequence>FGQAEMEGAVEGSSPHWTVDGNGGRSRDARSPAAELGEKGFAGFYSETRDPFNTSRKHFGASFSASCDPVSEPLLSVDPKGGYYERRKQSNTAAGYRPHVAQVRANVEPERPSRRRHLAGPQPSAEAPLPGGVRVFQPKLDPGHMDLPPLPRLAHPGGMHAAAEGGGAYLSLEREFARKARCVPEMYRGLGRAGDLSATCGCPRRPEDEPSFYRTPKDSPTFVRFLNSCEPPPPVPHSVRRQLWYEQRDRDARQAEIDLVRELDSFDPEAPPKRMEPDPDEDDPEDAAAGSKQQAASAAKAKKPRNPKKK</sequence>
<feature type="region of interest" description="Disordered" evidence="1">
    <location>
        <begin position="1"/>
        <end position="159"/>
    </location>
</feature>
<evidence type="ECO:0000313" key="2">
    <source>
        <dbReference type="EMBL" id="JAC59567.1"/>
    </source>
</evidence>
<feature type="region of interest" description="Disordered" evidence="1">
    <location>
        <begin position="255"/>
        <end position="310"/>
    </location>
</feature>
<proteinExistence type="predicted"/>
<feature type="compositionally biased region" description="Low complexity" evidence="1">
    <location>
        <begin position="287"/>
        <end position="299"/>
    </location>
</feature>
<feature type="compositionally biased region" description="Basic and acidic residues" evidence="1">
    <location>
        <begin position="255"/>
        <end position="277"/>
    </location>
</feature>